<organism evidence="2 3">
    <name type="scientific">Bombiscardovia apis</name>
    <dbReference type="NCBI Taxonomy" id="2932182"/>
    <lineage>
        <taxon>Bacteria</taxon>
        <taxon>Bacillati</taxon>
        <taxon>Actinomycetota</taxon>
        <taxon>Actinomycetes</taxon>
        <taxon>Bifidobacteriales</taxon>
        <taxon>Bifidobacteriaceae</taxon>
        <taxon>Bombiscardovia</taxon>
    </lineage>
</organism>
<feature type="region of interest" description="Disordered" evidence="1">
    <location>
        <begin position="588"/>
        <end position="607"/>
    </location>
</feature>
<proteinExistence type="predicted"/>
<evidence type="ECO:0000313" key="3">
    <source>
        <dbReference type="Proteomes" id="UP001321748"/>
    </source>
</evidence>
<dbReference type="NCBIfam" id="TIGR01863">
    <property type="entry name" value="cas_Csd1"/>
    <property type="match status" value="1"/>
</dbReference>
<dbReference type="Proteomes" id="UP001321748">
    <property type="component" value="Chromosome"/>
</dbReference>
<accession>A0ABN6SGV8</accession>
<dbReference type="EMBL" id="AP026800">
    <property type="protein sequence ID" value="BDR55229.1"/>
    <property type="molecule type" value="Genomic_DNA"/>
</dbReference>
<evidence type="ECO:0000313" key="2">
    <source>
        <dbReference type="EMBL" id="BDR55229.1"/>
    </source>
</evidence>
<dbReference type="InterPro" id="IPR010144">
    <property type="entry name" value="CRISPR-assoc_prot_Csd1-typ"/>
</dbReference>
<sequence length="607" mass="67074">MIEALIRLYEQLVKQGKAPKYGYGQENVPFGLDIDAQGRVSDVHQFGETTKNGKYRYMLEVPAHAIRTAGVKANFLCDNSAYMFAVDTDGASAKARKRFDAAAQLHEEILKTSDDLDARAVANFFAAEPQGSQIEQLITEKFGDTAWKNALSANFVLCIDGKPLSTSSVLQELWDTYFSGNDSIDASGGKKAPDTMQSIVSGRQVLPAATHPNIRGVQGAQSSGAALISFNAPAYLSYGKEQDLNAPMSKYEAFAYTTALNTLLKDEQYRRVINKGSLTILCWSESAEPEYPRVMFTASTMSSDADVSQEKVISIVKALSQGHPVDYEDAKLKPTEPFYVLGLAPNAARLSVSFFYKDTFGHLLSNVNQHYEDTAIERPGFDKHEVVSVRSLLQQTVVQRPGKYVEALDKVAADLMQSILAGKRYSASLLDKVEIRIRAEHEINRAKAAIIKAFYLRSPNSGCPKEVLQMTINKDSTNIPYSMGRLFAVYEGLQSAANPGINTTIRDRYFTNACRMPAVVFPLLVDLGTKHLGKLKTKPGLATYYNQQIADLMSRIGEQFPSRLTLAEQGSFQLGYYFQTQERYKKTNKDNAATDQMVAAEEGANNE</sequence>
<reference evidence="2 3" key="1">
    <citation type="journal article" date="2023" name="Microbiol. Spectr.">
        <title>Symbiosis of Carpenter Bees with Uncharacterized Lactic Acid Bacteria Showing NAD Auxotrophy.</title>
        <authorList>
            <person name="Kawasaki S."/>
            <person name="Ozawa K."/>
            <person name="Mori T."/>
            <person name="Yamamoto A."/>
            <person name="Ito M."/>
            <person name="Ohkuma M."/>
            <person name="Sakamoto M."/>
            <person name="Matsutani M."/>
        </authorList>
    </citation>
    <scope>NUCLEOTIDE SEQUENCE [LARGE SCALE GENOMIC DNA]</scope>
    <source>
        <strain evidence="2 3">KimH</strain>
    </source>
</reference>
<dbReference type="Pfam" id="PF09709">
    <property type="entry name" value="Cas_Csd1"/>
    <property type="match status" value="1"/>
</dbReference>
<protein>
    <submittedName>
        <fullName evidence="2">Type I-C CRISPR-associated protein Cas8c/Csd1</fullName>
    </submittedName>
</protein>
<dbReference type="RefSeq" id="WP_317642730.1">
    <property type="nucleotide sequence ID" value="NZ_AP026800.1"/>
</dbReference>
<keyword evidence="3" id="KW-1185">Reference proteome</keyword>
<evidence type="ECO:0000256" key="1">
    <source>
        <dbReference type="SAM" id="MobiDB-lite"/>
    </source>
</evidence>
<name>A0ABN6SGV8_9BIFI</name>
<gene>
    <name evidence="2" type="ORF">KIMH_13400</name>
</gene>